<evidence type="ECO:0000313" key="3">
    <source>
        <dbReference type="Proteomes" id="UP001447188"/>
    </source>
</evidence>
<dbReference type="Proteomes" id="UP001447188">
    <property type="component" value="Unassembled WGS sequence"/>
</dbReference>
<organism evidence="2 3">
    <name type="scientific">Discina gigas</name>
    <dbReference type="NCBI Taxonomy" id="1032678"/>
    <lineage>
        <taxon>Eukaryota</taxon>
        <taxon>Fungi</taxon>
        <taxon>Dikarya</taxon>
        <taxon>Ascomycota</taxon>
        <taxon>Pezizomycotina</taxon>
        <taxon>Pezizomycetes</taxon>
        <taxon>Pezizales</taxon>
        <taxon>Discinaceae</taxon>
        <taxon>Discina</taxon>
    </lineage>
</organism>
<feature type="compositionally biased region" description="Polar residues" evidence="1">
    <location>
        <begin position="125"/>
        <end position="147"/>
    </location>
</feature>
<dbReference type="EMBL" id="JBBBZM010000050">
    <property type="protein sequence ID" value="KAL0636456.1"/>
    <property type="molecule type" value="Genomic_DNA"/>
</dbReference>
<feature type="region of interest" description="Disordered" evidence="1">
    <location>
        <begin position="376"/>
        <end position="430"/>
    </location>
</feature>
<accession>A0ABR3GKK3</accession>
<evidence type="ECO:0000256" key="1">
    <source>
        <dbReference type="SAM" id="MobiDB-lite"/>
    </source>
</evidence>
<feature type="region of interest" description="Disordered" evidence="1">
    <location>
        <begin position="251"/>
        <end position="284"/>
    </location>
</feature>
<gene>
    <name evidence="2" type="ORF">Q9L58_004605</name>
</gene>
<reference evidence="2 3" key="1">
    <citation type="submission" date="2024-02" db="EMBL/GenBank/DDBJ databases">
        <title>Discinaceae phylogenomics.</title>
        <authorList>
            <person name="Dirks A.C."/>
            <person name="James T.Y."/>
        </authorList>
    </citation>
    <scope>NUCLEOTIDE SEQUENCE [LARGE SCALE GENOMIC DNA]</scope>
    <source>
        <strain evidence="2 3">ACD0624</strain>
    </source>
</reference>
<feature type="compositionally biased region" description="Polar residues" evidence="1">
    <location>
        <begin position="105"/>
        <end position="114"/>
    </location>
</feature>
<keyword evidence="3" id="KW-1185">Reference proteome</keyword>
<name>A0ABR3GKK3_9PEZI</name>
<feature type="compositionally biased region" description="Basic and acidic residues" evidence="1">
    <location>
        <begin position="410"/>
        <end position="430"/>
    </location>
</feature>
<feature type="region of interest" description="Disordered" evidence="1">
    <location>
        <begin position="203"/>
        <end position="231"/>
    </location>
</feature>
<sequence length="430" mass="46878">MIRLRPTQILLTSEEVNKALQKFRPINPEFSSSPSSATLSWDHNIVVRRPRNTKEAGRTAQDFIIHEDPPMNDREADSGEMSDMSDFSFGPILFRRNLSDGNYLPTETNNSSEAGSKGSDDGLGSESTSWDGRHSVTTLTNDSPASGNFISSTLIDGSISSADEQQDLIWEVYSDGLTEHDPNNEEEGNFIDIEYLADVELSAPEDSGSSDQGSDAEGRTHESYSLPMDGTSEEIIRQRFRDMNIYASPARDGGWARSRGSPDGETPGTPGTPSAVSLPPTPPSVRRFLEEVSPRLDDVAGLSPLHVAVSRARLARYHSRSFQHSVLTGLADDNDLQERYGHHQRFPTSGPSQGSVFNSSPPLTHVKRCVMAVGARPMGDEPHGMNTDDSDGGIEILEQVSGTASSSKIKKSEADDKYGEREDSAKKLFG</sequence>
<feature type="region of interest" description="Disordered" evidence="1">
    <location>
        <begin position="100"/>
        <end position="147"/>
    </location>
</feature>
<protein>
    <submittedName>
        <fullName evidence="2">Uncharacterized protein</fullName>
    </submittedName>
</protein>
<proteinExistence type="predicted"/>
<evidence type="ECO:0000313" key="2">
    <source>
        <dbReference type="EMBL" id="KAL0636456.1"/>
    </source>
</evidence>
<comment type="caution">
    <text evidence="2">The sequence shown here is derived from an EMBL/GenBank/DDBJ whole genome shotgun (WGS) entry which is preliminary data.</text>
</comment>
<feature type="compositionally biased region" description="Low complexity" evidence="1">
    <location>
        <begin position="264"/>
        <end position="273"/>
    </location>
</feature>